<reference evidence="2" key="1">
    <citation type="submission" date="2018-05" db="EMBL/GenBank/DDBJ databases">
        <authorList>
            <person name="Lanie J.A."/>
            <person name="Ng W.-L."/>
            <person name="Kazmierczak K.M."/>
            <person name="Andrzejewski T.M."/>
            <person name="Davidsen T.M."/>
            <person name="Wayne K.J."/>
            <person name="Tettelin H."/>
            <person name="Glass J.I."/>
            <person name="Rusch D."/>
            <person name="Podicherti R."/>
            <person name="Tsui H.-C.T."/>
            <person name="Winkler M.E."/>
        </authorList>
    </citation>
    <scope>NUCLEOTIDE SEQUENCE</scope>
</reference>
<accession>A0A382KIN5</accession>
<dbReference type="AlphaFoldDB" id="A0A382KIN5"/>
<feature type="compositionally biased region" description="Basic and acidic residues" evidence="1">
    <location>
        <begin position="15"/>
        <end position="31"/>
    </location>
</feature>
<evidence type="ECO:0000256" key="1">
    <source>
        <dbReference type="SAM" id="MobiDB-lite"/>
    </source>
</evidence>
<gene>
    <name evidence="2" type="ORF">METZ01_LOCUS275701</name>
</gene>
<evidence type="ECO:0000313" key="2">
    <source>
        <dbReference type="EMBL" id="SVC22847.1"/>
    </source>
</evidence>
<feature type="non-terminal residue" evidence="2">
    <location>
        <position position="56"/>
    </location>
</feature>
<name>A0A382KIN5_9ZZZZ</name>
<protein>
    <submittedName>
        <fullName evidence="2">Uncharacterized protein</fullName>
    </submittedName>
</protein>
<organism evidence="2">
    <name type="scientific">marine metagenome</name>
    <dbReference type="NCBI Taxonomy" id="408172"/>
    <lineage>
        <taxon>unclassified sequences</taxon>
        <taxon>metagenomes</taxon>
        <taxon>ecological metagenomes</taxon>
    </lineage>
</organism>
<feature type="region of interest" description="Disordered" evidence="1">
    <location>
        <begin position="1"/>
        <end position="56"/>
    </location>
</feature>
<dbReference type="EMBL" id="UINC01080162">
    <property type="protein sequence ID" value="SVC22847.1"/>
    <property type="molecule type" value="Genomic_DNA"/>
</dbReference>
<proteinExistence type="predicted"/>
<sequence>MPDPIGGSASVEPEGIDHEDFREPSAPRYEADVLMASAEGSGEVPAADTKKKSGEK</sequence>